<dbReference type="AlphaFoldDB" id="A0AAN9UV21"/>
<keyword evidence="3" id="KW-1185">Reference proteome</keyword>
<feature type="chain" id="PRO_5043020124" evidence="1">
    <location>
        <begin position="22"/>
        <end position="223"/>
    </location>
</feature>
<name>A0AAN9UV21_9PEZI</name>
<evidence type="ECO:0000313" key="3">
    <source>
        <dbReference type="Proteomes" id="UP001320420"/>
    </source>
</evidence>
<organism evidence="2 3">
    <name type="scientific">Diatrype stigma</name>
    <dbReference type="NCBI Taxonomy" id="117547"/>
    <lineage>
        <taxon>Eukaryota</taxon>
        <taxon>Fungi</taxon>
        <taxon>Dikarya</taxon>
        <taxon>Ascomycota</taxon>
        <taxon>Pezizomycotina</taxon>
        <taxon>Sordariomycetes</taxon>
        <taxon>Xylariomycetidae</taxon>
        <taxon>Xylariales</taxon>
        <taxon>Diatrypaceae</taxon>
        <taxon>Diatrype</taxon>
    </lineage>
</organism>
<sequence>MLAFFFTLFFAVLAVAGKSQGFIHRGVELPDGYTESEVIWTGFEHFLDDSDKLPSANAKALTGLSFNGTVQSVMSQLETLGYSTKKFNQTTFDEAEFNATLSDDDVTGVSKDRFHNCDVGGDKDAKAEDIIDGGEYLVGLGDDVMCSNAPHTCGRISCSWDAAIWYCNDQDIYLPERCNRLGRLSWEGVRLCRHGWRWRWVRGEIGELGLKYRVIFGHSPIHC</sequence>
<accession>A0AAN9UV21</accession>
<comment type="caution">
    <text evidence="2">The sequence shown here is derived from an EMBL/GenBank/DDBJ whole genome shotgun (WGS) entry which is preliminary data.</text>
</comment>
<proteinExistence type="predicted"/>
<evidence type="ECO:0000313" key="2">
    <source>
        <dbReference type="EMBL" id="KAK7753976.1"/>
    </source>
</evidence>
<gene>
    <name evidence="2" type="ORF">SLS62_004075</name>
</gene>
<dbReference type="EMBL" id="JAKJXP020000024">
    <property type="protein sequence ID" value="KAK7753976.1"/>
    <property type="molecule type" value="Genomic_DNA"/>
</dbReference>
<protein>
    <submittedName>
        <fullName evidence="2">Uncharacterized protein</fullName>
    </submittedName>
</protein>
<dbReference type="Proteomes" id="UP001320420">
    <property type="component" value="Unassembled WGS sequence"/>
</dbReference>
<reference evidence="2 3" key="1">
    <citation type="submission" date="2024-02" db="EMBL/GenBank/DDBJ databases">
        <title>De novo assembly and annotation of 12 fungi associated with fruit tree decline syndrome in Ontario, Canada.</title>
        <authorList>
            <person name="Sulman M."/>
            <person name="Ellouze W."/>
            <person name="Ilyukhin E."/>
        </authorList>
    </citation>
    <scope>NUCLEOTIDE SEQUENCE [LARGE SCALE GENOMIC DNA]</scope>
    <source>
        <strain evidence="2 3">M11/M66-122</strain>
    </source>
</reference>
<feature type="signal peptide" evidence="1">
    <location>
        <begin position="1"/>
        <end position="21"/>
    </location>
</feature>
<keyword evidence="1" id="KW-0732">Signal</keyword>
<evidence type="ECO:0000256" key="1">
    <source>
        <dbReference type="SAM" id="SignalP"/>
    </source>
</evidence>